<evidence type="ECO:0008006" key="4">
    <source>
        <dbReference type="Google" id="ProtNLM"/>
    </source>
</evidence>
<organism evidence="2 3">
    <name type="scientific">Pterulicium gracile</name>
    <dbReference type="NCBI Taxonomy" id="1884261"/>
    <lineage>
        <taxon>Eukaryota</taxon>
        <taxon>Fungi</taxon>
        <taxon>Dikarya</taxon>
        <taxon>Basidiomycota</taxon>
        <taxon>Agaricomycotina</taxon>
        <taxon>Agaricomycetes</taxon>
        <taxon>Agaricomycetidae</taxon>
        <taxon>Agaricales</taxon>
        <taxon>Pleurotineae</taxon>
        <taxon>Pterulaceae</taxon>
        <taxon>Pterulicium</taxon>
    </lineage>
</organism>
<gene>
    <name evidence="2" type="ORF">BDV98DRAFT_564427</name>
</gene>
<dbReference type="Proteomes" id="UP000305067">
    <property type="component" value="Unassembled WGS sequence"/>
</dbReference>
<evidence type="ECO:0000313" key="2">
    <source>
        <dbReference type="EMBL" id="TFL03565.1"/>
    </source>
</evidence>
<dbReference type="EMBL" id="ML178820">
    <property type="protein sequence ID" value="TFL03565.1"/>
    <property type="molecule type" value="Genomic_DNA"/>
</dbReference>
<protein>
    <recommendedName>
        <fullName evidence="4">Secreted protein</fullName>
    </recommendedName>
</protein>
<evidence type="ECO:0000313" key="3">
    <source>
        <dbReference type="Proteomes" id="UP000305067"/>
    </source>
</evidence>
<dbReference type="AlphaFoldDB" id="A0A5C3QNK0"/>
<reference evidence="2 3" key="1">
    <citation type="journal article" date="2019" name="Nat. Ecol. Evol.">
        <title>Megaphylogeny resolves global patterns of mushroom evolution.</title>
        <authorList>
            <person name="Varga T."/>
            <person name="Krizsan K."/>
            <person name="Foldi C."/>
            <person name="Dima B."/>
            <person name="Sanchez-Garcia M."/>
            <person name="Sanchez-Ramirez S."/>
            <person name="Szollosi G.J."/>
            <person name="Szarkandi J.G."/>
            <person name="Papp V."/>
            <person name="Albert L."/>
            <person name="Andreopoulos W."/>
            <person name="Angelini C."/>
            <person name="Antonin V."/>
            <person name="Barry K.W."/>
            <person name="Bougher N.L."/>
            <person name="Buchanan P."/>
            <person name="Buyck B."/>
            <person name="Bense V."/>
            <person name="Catcheside P."/>
            <person name="Chovatia M."/>
            <person name="Cooper J."/>
            <person name="Damon W."/>
            <person name="Desjardin D."/>
            <person name="Finy P."/>
            <person name="Geml J."/>
            <person name="Haridas S."/>
            <person name="Hughes K."/>
            <person name="Justo A."/>
            <person name="Karasinski D."/>
            <person name="Kautmanova I."/>
            <person name="Kiss B."/>
            <person name="Kocsube S."/>
            <person name="Kotiranta H."/>
            <person name="LaButti K.M."/>
            <person name="Lechner B.E."/>
            <person name="Liimatainen K."/>
            <person name="Lipzen A."/>
            <person name="Lukacs Z."/>
            <person name="Mihaltcheva S."/>
            <person name="Morgado L.N."/>
            <person name="Niskanen T."/>
            <person name="Noordeloos M.E."/>
            <person name="Ohm R.A."/>
            <person name="Ortiz-Santana B."/>
            <person name="Ovrebo C."/>
            <person name="Racz N."/>
            <person name="Riley R."/>
            <person name="Savchenko A."/>
            <person name="Shiryaev A."/>
            <person name="Soop K."/>
            <person name="Spirin V."/>
            <person name="Szebenyi C."/>
            <person name="Tomsovsky M."/>
            <person name="Tulloss R.E."/>
            <person name="Uehling J."/>
            <person name="Grigoriev I.V."/>
            <person name="Vagvolgyi C."/>
            <person name="Papp T."/>
            <person name="Martin F.M."/>
            <person name="Miettinen O."/>
            <person name="Hibbett D.S."/>
            <person name="Nagy L.G."/>
        </authorList>
    </citation>
    <scope>NUCLEOTIDE SEQUENCE [LARGE SCALE GENOMIC DNA]</scope>
    <source>
        <strain evidence="2 3">CBS 309.79</strain>
    </source>
</reference>
<keyword evidence="1" id="KW-0732">Signal</keyword>
<proteinExistence type="predicted"/>
<name>A0A5C3QNK0_9AGAR</name>
<sequence>MGSPLSITIPHVFFISRLALFLLSLSVLSRPGASATLDAAYVLPHTWIWGHVAWCRFSSLVPADRGSVVFFSPSP</sequence>
<keyword evidence="3" id="KW-1185">Reference proteome</keyword>
<evidence type="ECO:0000256" key="1">
    <source>
        <dbReference type="SAM" id="SignalP"/>
    </source>
</evidence>
<feature type="chain" id="PRO_5022877105" description="Secreted protein" evidence="1">
    <location>
        <begin position="35"/>
        <end position="75"/>
    </location>
</feature>
<feature type="signal peptide" evidence="1">
    <location>
        <begin position="1"/>
        <end position="34"/>
    </location>
</feature>
<accession>A0A5C3QNK0</accession>